<evidence type="ECO:0000313" key="4">
    <source>
        <dbReference type="Proteomes" id="UP000054845"/>
    </source>
</evidence>
<feature type="compositionally biased region" description="Low complexity" evidence="1">
    <location>
        <begin position="460"/>
        <end position="470"/>
    </location>
</feature>
<feature type="region of interest" description="Disordered" evidence="1">
    <location>
        <begin position="686"/>
        <end position="711"/>
    </location>
</feature>
<dbReference type="EMBL" id="CCYA01000269">
    <property type="protein sequence ID" value="CEH18096.1"/>
    <property type="molecule type" value="Genomic_DNA"/>
</dbReference>
<feature type="region of interest" description="Disordered" evidence="1">
    <location>
        <begin position="406"/>
        <end position="651"/>
    </location>
</feature>
<feature type="region of interest" description="Disordered" evidence="1">
    <location>
        <begin position="739"/>
        <end position="851"/>
    </location>
</feature>
<dbReference type="OrthoDB" id="2551383at2759"/>
<feature type="region of interest" description="Disordered" evidence="1">
    <location>
        <begin position="337"/>
        <end position="368"/>
    </location>
</feature>
<feature type="compositionally biased region" description="Basic and acidic residues" evidence="1">
    <location>
        <begin position="471"/>
        <end position="494"/>
    </location>
</feature>
<proteinExistence type="predicted"/>
<dbReference type="Pfam" id="PF08639">
    <property type="entry name" value="Sld3_STD"/>
    <property type="match status" value="1"/>
</dbReference>
<keyword evidence="4" id="KW-1185">Reference proteome</keyword>
<feature type="region of interest" description="Disordered" evidence="1">
    <location>
        <begin position="102"/>
        <end position="135"/>
    </location>
</feature>
<protein>
    <recommendedName>
        <fullName evidence="2">DNA replication regulator Sld3 C-terminal domain-containing protein</fullName>
    </recommendedName>
</protein>
<evidence type="ECO:0000313" key="3">
    <source>
        <dbReference type="EMBL" id="CEH18096.1"/>
    </source>
</evidence>
<feature type="compositionally biased region" description="Polar residues" evidence="1">
    <location>
        <begin position="441"/>
        <end position="459"/>
    </location>
</feature>
<feature type="compositionally biased region" description="Polar residues" evidence="1">
    <location>
        <begin position="525"/>
        <end position="562"/>
    </location>
</feature>
<dbReference type="Proteomes" id="UP000054845">
    <property type="component" value="Unassembled WGS sequence"/>
</dbReference>
<organism evidence="3 4">
    <name type="scientific">Ceraceosorus bombacis</name>
    <dbReference type="NCBI Taxonomy" id="401625"/>
    <lineage>
        <taxon>Eukaryota</taxon>
        <taxon>Fungi</taxon>
        <taxon>Dikarya</taxon>
        <taxon>Basidiomycota</taxon>
        <taxon>Ustilaginomycotina</taxon>
        <taxon>Exobasidiomycetes</taxon>
        <taxon>Ceraceosorales</taxon>
        <taxon>Ceraceosoraceae</taxon>
        <taxon>Ceraceosorus</taxon>
    </lineage>
</organism>
<feature type="compositionally biased region" description="Basic and acidic residues" evidence="1">
    <location>
        <begin position="108"/>
        <end position="126"/>
    </location>
</feature>
<dbReference type="AlphaFoldDB" id="A0A0P1BMK2"/>
<feature type="compositionally biased region" description="Polar residues" evidence="1">
    <location>
        <begin position="808"/>
        <end position="817"/>
    </location>
</feature>
<feature type="region of interest" description="Disordered" evidence="1">
    <location>
        <begin position="238"/>
        <end position="293"/>
    </location>
</feature>
<feature type="compositionally biased region" description="Basic and acidic residues" evidence="1">
    <location>
        <begin position="421"/>
        <end position="436"/>
    </location>
</feature>
<feature type="compositionally biased region" description="Low complexity" evidence="1">
    <location>
        <begin position="775"/>
        <end position="786"/>
    </location>
</feature>
<feature type="compositionally biased region" description="Polar residues" evidence="1">
    <location>
        <begin position="279"/>
        <end position="293"/>
    </location>
</feature>
<feature type="compositionally biased region" description="Polar residues" evidence="1">
    <location>
        <begin position="337"/>
        <end position="348"/>
    </location>
</feature>
<evidence type="ECO:0000256" key="1">
    <source>
        <dbReference type="SAM" id="MobiDB-lite"/>
    </source>
</evidence>
<sequence>MAHILQPLDCKGHQHEVGALHVQQLRSSLIELLLNHPVHEQTSRKWEDGMKPDRLMRLHRAEADAGLPANPAGEEYNDGASDAFGAYELNLIRQALKSGPGAAVDSELQERSANERRQYELQEEQGRPSQPEEQEILAHSRDLAAHKVAFDTPKDGGAAATANRHGSKARRWIQAMQAREIQLQALLLLCLLRISVDHPIVETVAPPPAERACSTANQAAASQELGGSLTHADGQVKVSGVGSKQNDDRLKRKTKRKRKDAARRWTAGLGSSAGFPWAGQTSTISPRTPGGTNPSALSLGTDAAALAHRFEAVAERLALLGVTTSLSMELGLGLTPSRPSASRNTPTMVRSRGAQFGSAARPKEPEDTRDDLQWLWQDVMKPYFGAKLPRQVAFVRARAFATSYAANTPARPGPLEEGSEGDQKEMANAHAAKEGECASPRSRQSDTSVPDLVTLNTTRESQQSALAAEQASKRPKLEDALRTESRSQQRDRGSLRGSSANLRRSGAREVSVGGNAARGRKSWEKSASCTAVDLATSNMSGESSRSNTPDVSSREALSTQLGPTLFMPPAGPAKGHGNLGRLKAPARRLDKSRSVSTGMSQNMAESLSARVSFAKPNGRTGSVFKRSESQPMSELSLGADSSRRSSGVSAPELPLLVPSKAADSIISTKPGQTAVGRPAAALGAGTAKKPFTRSESQPAGLVGISSTSASSSAIMERSAGSDIDRLVSHSMGATLTSLHRAQRRTTRVAETSDDEEEEVMMISRKRRALPSFGWSTSSSSPPRRSSVPGTAASASEDRRTDLAEGQLAPSSAPTSILPTRPCITPIQDTSANKEPARPTPSETSKPCLQRTAGHPVWHQSDMEAMQCGSKRTLAGKAFGRAVSGRNPFAAPSR</sequence>
<reference evidence="3 4" key="1">
    <citation type="submission" date="2014-09" db="EMBL/GenBank/DDBJ databases">
        <authorList>
            <person name="Magalhaes I.L.F."/>
            <person name="Oliveira U."/>
            <person name="Santos F.R."/>
            <person name="Vidigal T.H.D.A."/>
            <person name="Brescovit A.D."/>
            <person name="Santos A.J."/>
        </authorList>
    </citation>
    <scope>NUCLEOTIDE SEQUENCE [LARGE SCALE GENOMIC DNA]</scope>
</reference>
<name>A0A0P1BMK2_9BASI</name>
<feature type="domain" description="DNA replication regulator Sld3 C-terminal" evidence="2">
    <location>
        <begin position="161"/>
        <end position="511"/>
    </location>
</feature>
<feature type="compositionally biased region" description="Basic residues" evidence="1">
    <location>
        <begin position="251"/>
        <end position="261"/>
    </location>
</feature>
<evidence type="ECO:0000259" key="2">
    <source>
        <dbReference type="Pfam" id="PF08639"/>
    </source>
</evidence>
<feature type="compositionally biased region" description="Polar residues" evidence="1">
    <location>
        <begin position="594"/>
        <end position="605"/>
    </location>
</feature>
<accession>A0A0P1BMK2</accession>
<dbReference type="InterPro" id="IPR013948">
    <property type="entry name" value="DNA_replication_reg_Sld3_C"/>
</dbReference>